<dbReference type="PANTHER" id="PTHR48105">
    <property type="entry name" value="THIOREDOXIN REDUCTASE 1-RELATED-RELATED"/>
    <property type="match status" value="1"/>
</dbReference>
<dbReference type="Gene3D" id="3.50.50.60">
    <property type="entry name" value="FAD/NAD(P)-binding domain"/>
    <property type="match status" value="2"/>
</dbReference>
<evidence type="ECO:0000256" key="5">
    <source>
        <dbReference type="ARBA" id="ARBA00023002"/>
    </source>
</evidence>
<feature type="domain" description="FAD/NAD(P)-binding" evidence="8">
    <location>
        <begin position="6"/>
        <end position="292"/>
    </location>
</feature>
<comment type="caution">
    <text evidence="9">The sequence shown here is derived from an EMBL/GenBank/DDBJ whole genome shotgun (WGS) entry which is preliminary data.</text>
</comment>
<evidence type="ECO:0000256" key="1">
    <source>
        <dbReference type="ARBA" id="ARBA00001974"/>
    </source>
</evidence>
<dbReference type="GO" id="GO:0016668">
    <property type="term" value="F:oxidoreductase activity, acting on a sulfur group of donors, NAD(P) as acceptor"/>
    <property type="evidence" value="ECO:0007669"/>
    <property type="project" value="UniProtKB-ARBA"/>
</dbReference>
<dbReference type="InterPro" id="IPR008255">
    <property type="entry name" value="Pyr_nucl-diS_OxRdtase_2_AS"/>
</dbReference>
<keyword evidence="4" id="KW-0274">FAD</keyword>
<reference evidence="9 10" key="1">
    <citation type="submission" date="2016-08" db="EMBL/GenBank/DDBJ databases">
        <title>Novel Firmicute Genomes.</title>
        <authorList>
            <person name="Poppleton D.I."/>
            <person name="Gribaldo S."/>
        </authorList>
    </citation>
    <scope>NUCLEOTIDE SEQUENCE [LARGE SCALE GENOMIC DNA]</scope>
    <source>
        <strain evidence="9 10">RAOx-1</strain>
    </source>
</reference>
<gene>
    <name evidence="9" type="ORF">BEP19_14680</name>
</gene>
<dbReference type="PRINTS" id="PR00368">
    <property type="entry name" value="FADPNR"/>
</dbReference>
<comment type="cofactor">
    <cofactor evidence="1">
        <name>FAD</name>
        <dbReference type="ChEBI" id="CHEBI:57692"/>
    </cofactor>
</comment>
<proteinExistence type="predicted"/>
<organism evidence="9 10">
    <name type="scientific">Ammoniphilus oxalaticus</name>
    <dbReference type="NCBI Taxonomy" id="66863"/>
    <lineage>
        <taxon>Bacteria</taxon>
        <taxon>Bacillati</taxon>
        <taxon>Bacillota</taxon>
        <taxon>Bacilli</taxon>
        <taxon>Bacillales</taxon>
        <taxon>Paenibacillaceae</taxon>
        <taxon>Aneurinibacillus group</taxon>
        <taxon>Ammoniphilus</taxon>
    </lineage>
</organism>
<dbReference type="Proteomes" id="UP000284219">
    <property type="component" value="Unassembled WGS sequence"/>
</dbReference>
<evidence type="ECO:0000259" key="8">
    <source>
        <dbReference type="Pfam" id="PF07992"/>
    </source>
</evidence>
<sequence length="314" mass="33835">MLGKEYDFVIIGAGPAGSTAALYASRARLNTLLIDRSPQTGTLAITHKIANYPGVLGELTGLELVERMQKQAKSFGTTLVQSQVLSVNFTDEQKEIKLPEGVVKAKAVFIAVGARAAGRKLPGEEEYTGRGVSYCSTCDAAFYEGREVVVIGDDEEAVQEAGALAKFSKQVHLLVPSGKLRGGASLEEVEQLSNIKVYPRYRIKEIIGDDHVSGVKVTTAERTEEKWDVDGVFLYLSGMKPGTDFLGEQVKRDTEGYVSVNETLETSVPGVYAGGDARKTQVKQAVLAAADGCVAALEAEKFIHGRKTVRPQYS</sequence>
<dbReference type="AlphaFoldDB" id="A0A419SF96"/>
<keyword evidence="5" id="KW-0560">Oxidoreductase</keyword>
<keyword evidence="3" id="KW-0285">Flavoprotein</keyword>
<dbReference type="SUPFAM" id="SSF51905">
    <property type="entry name" value="FAD/NAD(P)-binding domain"/>
    <property type="match status" value="1"/>
</dbReference>
<comment type="subunit">
    <text evidence="2">Homodimer.</text>
</comment>
<keyword evidence="7" id="KW-0676">Redox-active center</keyword>
<name>A0A419SF96_9BACL</name>
<dbReference type="InterPro" id="IPR023753">
    <property type="entry name" value="FAD/NAD-binding_dom"/>
</dbReference>
<evidence type="ECO:0000313" key="9">
    <source>
        <dbReference type="EMBL" id="RKD21894.1"/>
    </source>
</evidence>
<evidence type="ECO:0000256" key="3">
    <source>
        <dbReference type="ARBA" id="ARBA00022630"/>
    </source>
</evidence>
<dbReference type="PROSITE" id="PS00573">
    <property type="entry name" value="PYRIDINE_REDOX_2"/>
    <property type="match status" value="1"/>
</dbReference>
<protein>
    <recommendedName>
        <fullName evidence="8">FAD/NAD(P)-binding domain-containing protein</fullName>
    </recommendedName>
</protein>
<dbReference type="EMBL" id="MCHY01000011">
    <property type="protein sequence ID" value="RKD21894.1"/>
    <property type="molecule type" value="Genomic_DNA"/>
</dbReference>
<keyword evidence="6" id="KW-1015">Disulfide bond</keyword>
<dbReference type="InterPro" id="IPR050097">
    <property type="entry name" value="Ferredoxin-NADP_redctase_2"/>
</dbReference>
<evidence type="ECO:0000313" key="10">
    <source>
        <dbReference type="Proteomes" id="UP000284219"/>
    </source>
</evidence>
<dbReference type="Pfam" id="PF07992">
    <property type="entry name" value="Pyr_redox_2"/>
    <property type="match status" value="1"/>
</dbReference>
<evidence type="ECO:0000256" key="7">
    <source>
        <dbReference type="ARBA" id="ARBA00023284"/>
    </source>
</evidence>
<evidence type="ECO:0000256" key="2">
    <source>
        <dbReference type="ARBA" id="ARBA00011738"/>
    </source>
</evidence>
<keyword evidence="10" id="KW-1185">Reference proteome</keyword>
<dbReference type="PRINTS" id="PR00469">
    <property type="entry name" value="PNDRDTASEII"/>
</dbReference>
<evidence type="ECO:0000256" key="6">
    <source>
        <dbReference type="ARBA" id="ARBA00023157"/>
    </source>
</evidence>
<dbReference type="InterPro" id="IPR036188">
    <property type="entry name" value="FAD/NAD-bd_sf"/>
</dbReference>
<accession>A0A419SF96</accession>
<evidence type="ECO:0000256" key="4">
    <source>
        <dbReference type="ARBA" id="ARBA00022827"/>
    </source>
</evidence>